<comment type="catalytic activity">
    <reaction evidence="14">
        <text>GTP = 3',5'-cyclic GMP + diphosphate</text>
        <dbReference type="Rhea" id="RHEA:13665"/>
        <dbReference type="ChEBI" id="CHEBI:33019"/>
        <dbReference type="ChEBI" id="CHEBI:37565"/>
        <dbReference type="ChEBI" id="CHEBI:57746"/>
        <dbReference type="EC" id="4.6.1.2"/>
    </reaction>
</comment>
<dbReference type="InterPro" id="IPR001828">
    <property type="entry name" value="ANF_lig-bd_rcpt"/>
</dbReference>
<dbReference type="Gene3D" id="3.30.70.1230">
    <property type="entry name" value="Nucleotide cyclase"/>
    <property type="match status" value="1"/>
</dbReference>
<dbReference type="SUPFAM" id="SSF55073">
    <property type="entry name" value="Nucleotide cyclase"/>
    <property type="match status" value="1"/>
</dbReference>
<dbReference type="Pfam" id="PF00211">
    <property type="entry name" value="Guanylate_cyc"/>
    <property type="match status" value="1"/>
</dbReference>
<evidence type="ECO:0000256" key="12">
    <source>
        <dbReference type="ARBA" id="ARBA00023293"/>
    </source>
</evidence>
<dbReference type="PANTHER" id="PTHR11920:SF335">
    <property type="entry name" value="GUANYLATE CYCLASE"/>
    <property type="match status" value="1"/>
</dbReference>
<keyword evidence="12 14" id="KW-0141">cGMP biosynthesis</keyword>
<dbReference type="PRINTS" id="PR00255">
    <property type="entry name" value="NATPEPTIDER"/>
</dbReference>
<evidence type="ECO:0000256" key="13">
    <source>
        <dbReference type="RuleBase" id="RU000405"/>
    </source>
</evidence>
<dbReference type="GO" id="GO:0035556">
    <property type="term" value="P:intracellular signal transduction"/>
    <property type="evidence" value="ECO:0007669"/>
    <property type="project" value="InterPro"/>
</dbReference>
<dbReference type="Pfam" id="PF01094">
    <property type="entry name" value="ANF_receptor"/>
    <property type="match status" value="1"/>
</dbReference>
<evidence type="ECO:0000256" key="4">
    <source>
        <dbReference type="ARBA" id="ARBA00022729"/>
    </source>
</evidence>
<dbReference type="InterPro" id="IPR011009">
    <property type="entry name" value="Kinase-like_dom_sf"/>
</dbReference>
<keyword evidence="5" id="KW-0547">Nucleotide-binding</keyword>
<evidence type="ECO:0000256" key="11">
    <source>
        <dbReference type="ARBA" id="ARBA00023239"/>
    </source>
</evidence>
<evidence type="ECO:0000256" key="3">
    <source>
        <dbReference type="ARBA" id="ARBA00022692"/>
    </source>
</evidence>
<evidence type="ECO:0000256" key="6">
    <source>
        <dbReference type="ARBA" id="ARBA00022989"/>
    </source>
</evidence>
<dbReference type="GO" id="GO:0001653">
    <property type="term" value="F:peptide receptor activity"/>
    <property type="evidence" value="ECO:0007669"/>
    <property type="project" value="TreeGrafter"/>
</dbReference>
<dbReference type="InterPro" id="IPR001170">
    <property type="entry name" value="ANPR/GUC"/>
</dbReference>
<dbReference type="Gene3D" id="3.40.50.2300">
    <property type="match status" value="3"/>
</dbReference>
<dbReference type="SUPFAM" id="SSF56112">
    <property type="entry name" value="Protein kinase-like (PK-like)"/>
    <property type="match status" value="1"/>
</dbReference>
<dbReference type="EnsemblMetazoa" id="G31770.1">
    <property type="protein sequence ID" value="G31770.1:cds"/>
    <property type="gene ID" value="G31770"/>
</dbReference>
<feature type="domain" description="Guanylate cyclase" evidence="18">
    <location>
        <begin position="813"/>
        <end position="943"/>
    </location>
</feature>
<dbReference type="PROSITE" id="PS00452">
    <property type="entry name" value="GUANYLATE_CYCLASE_1"/>
    <property type="match status" value="1"/>
</dbReference>
<dbReference type="InterPro" id="IPR028082">
    <property type="entry name" value="Peripla_BP_I"/>
</dbReference>
<keyword evidence="20" id="KW-1185">Reference proteome</keyword>
<dbReference type="InterPro" id="IPR050401">
    <property type="entry name" value="Cyclic_nucleotide_synthase"/>
</dbReference>
<comment type="subcellular location">
    <subcellularLocation>
        <location evidence="1">Membrane</location>
        <topology evidence="1">Single-pass type I membrane protein</topology>
    </subcellularLocation>
</comment>
<keyword evidence="11 13" id="KW-0456">Lyase</keyword>
<dbReference type="GO" id="GO:0005524">
    <property type="term" value="F:ATP binding"/>
    <property type="evidence" value="ECO:0007669"/>
    <property type="project" value="InterPro"/>
</dbReference>
<sequence>MFVQVYLLLSLNVVLAERERVRVGVFQADDTVPFGIHRSGPAVDLGVQKLKEFVGKDMDVEIINYLSLQGSECDPTRQGLFGKIAAEMHHLKNITAIIGPTCSVAMEFIGRMAAEWNIPVFATSGAYEVLDDKTIFKTLTRLVNNYNQLAQFYVEMFSYFNWTDVSVLYEGEGKRLKQTVYNVNTGFAKNIHSNILSAGLKSTLLQFSSETEDGYHNVLKEGNKTSRVYLVVCDNVALRWLLLTARSLGMTEGDHAFIYFFNFNGYINGNIMKKIGDEDEQAVKKAFESIFLIGLYQSQTKQYQEFSLQLKGRSLEQYNFSYFNEDLNPPATAFYEAFALYGEVVNEAFQAGKDFKDGFGLSKRLWNRTFDGINGDLYINGNGDKESNWMLLDFDPYIEDFVPVCYGGATIPFQFSNSNTIHWPNGKGPPANKPRCGYTGDALECIDSEDNYSFMVLSIVLSVLIFSVCNIVFLIHRKRTKDAELLSSWWKIPWEEISWISQCYSRYSNLCLSEAKLKSLSDISSTSMIMDKKVAIYKSSKIVLHKFNKKQPPSSKSFYAELVQMKNINCHNLTKFLGLTEHDSGLYSVTEFCSRGDLRDILSNEAFVLNREFSISLIRDIIQAMEYLHSSNIRFHGSLHSRSCVIDSRFVLKVTNFGLQSLKDFNIDFHSESAYENEKEFLTLEEIVMNLKTIGDEQFRPQLDTTEIDKNVIDLMRNCWDEDPTCRPSFQVMRKQSRKLHWDKSGDRLLDMLLSRMEEYANNLEDLVEERTQSLIIEKRKSDELLYQILPRSVADKLKTGCMVEPEAYACVTISFSDIVGFTSLSSQSTPLQVIDFLNDLYICFDKTIENFDVYKVETIGDAYMVVSGLPTRNGDQHVVEIARMSCSILENAKKFKIKHIPDHRLSVRIGIHSGPVCAGVVGQKMPRYCLFGDTVNTASRMESNGEPMRIHTSENTRNLLINHQDFLLEERGELQIKGKGYAPSGCYVLGPEGKAWNHDVPTCQEVRDLLRKSVFTVLGTGVVAVAAIPVVLYLLGFTAAGVMAGTIAAILF</sequence>
<evidence type="ECO:0000313" key="19">
    <source>
        <dbReference type="EnsemblMetazoa" id="G31770.1:cds"/>
    </source>
</evidence>
<dbReference type="GO" id="GO:0004016">
    <property type="term" value="F:adenylate cyclase activity"/>
    <property type="evidence" value="ECO:0007669"/>
    <property type="project" value="TreeGrafter"/>
</dbReference>
<reference evidence="19" key="1">
    <citation type="submission" date="2022-08" db="UniProtKB">
        <authorList>
            <consortium name="EnsemblMetazoa"/>
        </authorList>
    </citation>
    <scope>IDENTIFICATION</scope>
    <source>
        <strain evidence="19">05x7-T-G4-1.051#20</strain>
    </source>
</reference>
<dbReference type="InterPro" id="IPR001245">
    <property type="entry name" value="Ser-Thr/Tyr_kinase_cat_dom"/>
</dbReference>
<evidence type="ECO:0000256" key="14">
    <source>
        <dbReference type="RuleBase" id="RU003431"/>
    </source>
</evidence>
<keyword evidence="9" id="KW-0675">Receptor</keyword>
<keyword evidence="4 16" id="KW-0732">Signal</keyword>
<proteinExistence type="inferred from homology"/>
<dbReference type="GO" id="GO:0007168">
    <property type="term" value="P:receptor guanylyl cyclase signaling pathway"/>
    <property type="evidence" value="ECO:0007669"/>
    <property type="project" value="TreeGrafter"/>
</dbReference>
<dbReference type="FunFam" id="3.30.70.1230:FF:000004">
    <property type="entry name" value="Guanylate cyclase"/>
    <property type="match status" value="1"/>
</dbReference>
<dbReference type="GO" id="GO:0004672">
    <property type="term" value="F:protein kinase activity"/>
    <property type="evidence" value="ECO:0007669"/>
    <property type="project" value="InterPro"/>
</dbReference>
<evidence type="ECO:0000313" key="20">
    <source>
        <dbReference type="Proteomes" id="UP000005408"/>
    </source>
</evidence>
<evidence type="ECO:0000256" key="10">
    <source>
        <dbReference type="ARBA" id="ARBA00023180"/>
    </source>
</evidence>
<feature type="chain" id="PRO_5036468089" description="Guanylate cyclase" evidence="16">
    <location>
        <begin position="17"/>
        <end position="1053"/>
    </location>
</feature>
<feature type="transmembrane region" description="Helical" evidence="15">
    <location>
        <begin position="452"/>
        <end position="475"/>
    </location>
</feature>
<protein>
    <recommendedName>
        <fullName evidence="2 14">Guanylate cyclase</fullName>
        <ecNumber evidence="2 14">4.6.1.2</ecNumber>
    </recommendedName>
</protein>
<comment type="similarity">
    <text evidence="13">Belongs to the adenylyl cyclase class-4/guanylyl cyclase family.</text>
</comment>
<dbReference type="PROSITE" id="PS50011">
    <property type="entry name" value="PROTEIN_KINASE_DOM"/>
    <property type="match status" value="1"/>
</dbReference>
<dbReference type="SUPFAM" id="SSF53822">
    <property type="entry name" value="Periplasmic binding protein-like I"/>
    <property type="match status" value="1"/>
</dbReference>
<evidence type="ECO:0000256" key="8">
    <source>
        <dbReference type="ARBA" id="ARBA00023136"/>
    </source>
</evidence>
<keyword evidence="8 15" id="KW-0472">Membrane</keyword>
<feature type="transmembrane region" description="Helical" evidence="15">
    <location>
        <begin position="1018"/>
        <end position="1051"/>
    </location>
</feature>
<dbReference type="Proteomes" id="UP000005408">
    <property type="component" value="Unassembled WGS sequence"/>
</dbReference>
<evidence type="ECO:0000256" key="15">
    <source>
        <dbReference type="SAM" id="Phobius"/>
    </source>
</evidence>
<dbReference type="CDD" id="cd07302">
    <property type="entry name" value="CHD"/>
    <property type="match status" value="1"/>
</dbReference>
<dbReference type="InterPro" id="IPR001054">
    <property type="entry name" value="A/G_cyclase"/>
</dbReference>
<dbReference type="Pfam" id="PF07714">
    <property type="entry name" value="PK_Tyr_Ser-Thr"/>
    <property type="match status" value="1"/>
</dbReference>
<dbReference type="PROSITE" id="PS50125">
    <property type="entry name" value="GUANYLATE_CYCLASE_2"/>
    <property type="match status" value="1"/>
</dbReference>
<dbReference type="Gene3D" id="6.10.250.780">
    <property type="match status" value="1"/>
</dbReference>
<name>A0A8W8M9V2_MAGGI</name>
<evidence type="ECO:0000256" key="16">
    <source>
        <dbReference type="SAM" id="SignalP"/>
    </source>
</evidence>
<feature type="domain" description="Protein kinase" evidence="17">
    <location>
        <begin position="514"/>
        <end position="790"/>
    </location>
</feature>
<dbReference type="PANTHER" id="PTHR11920">
    <property type="entry name" value="GUANYLYL CYCLASE"/>
    <property type="match status" value="1"/>
</dbReference>
<evidence type="ECO:0000256" key="9">
    <source>
        <dbReference type="ARBA" id="ARBA00023170"/>
    </source>
</evidence>
<accession>A0A8W8M9V2</accession>
<evidence type="ECO:0000259" key="17">
    <source>
        <dbReference type="PROSITE" id="PS50011"/>
    </source>
</evidence>
<keyword evidence="10" id="KW-0325">Glycoprotein</keyword>
<dbReference type="InterPro" id="IPR029787">
    <property type="entry name" value="Nucleotide_cyclase"/>
</dbReference>
<evidence type="ECO:0000259" key="18">
    <source>
        <dbReference type="PROSITE" id="PS50125"/>
    </source>
</evidence>
<dbReference type="InterPro" id="IPR000719">
    <property type="entry name" value="Prot_kinase_dom"/>
</dbReference>
<dbReference type="GO" id="GO:0005525">
    <property type="term" value="F:GTP binding"/>
    <property type="evidence" value="ECO:0007669"/>
    <property type="project" value="UniProtKB-KW"/>
</dbReference>
<dbReference type="Gene3D" id="1.10.510.10">
    <property type="entry name" value="Transferase(Phosphotransferase) domain 1"/>
    <property type="match status" value="1"/>
</dbReference>
<organism evidence="19 20">
    <name type="scientific">Magallana gigas</name>
    <name type="common">Pacific oyster</name>
    <name type="synonym">Crassostrea gigas</name>
    <dbReference type="NCBI Taxonomy" id="29159"/>
    <lineage>
        <taxon>Eukaryota</taxon>
        <taxon>Metazoa</taxon>
        <taxon>Spiralia</taxon>
        <taxon>Lophotrochozoa</taxon>
        <taxon>Mollusca</taxon>
        <taxon>Bivalvia</taxon>
        <taxon>Autobranchia</taxon>
        <taxon>Pteriomorphia</taxon>
        <taxon>Ostreida</taxon>
        <taxon>Ostreoidea</taxon>
        <taxon>Ostreidae</taxon>
        <taxon>Magallana</taxon>
    </lineage>
</organism>
<dbReference type="AlphaFoldDB" id="A0A8W8M9V2"/>
<dbReference type="InterPro" id="IPR018297">
    <property type="entry name" value="A/G_cyclase_CS"/>
</dbReference>
<dbReference type="GO" id="GO:0005886">
    <property type="term" value="C:plasma membrane"/>
    <property type="evidence" value="ECO:0007669"/>
    <property type="project" value="TreeGrafter"/>
</dbReference>
<keyword evidence="7" id="KW-0342">GTP-binding</keyword>
<dbReference type="CDD" id="cd06352">
    <property type="entry name" value="PBP1_NPR_GC-like"/>
    <property type="match status" value="1"/>
</dbReference>
<evidence type="ECO:0000256" key="5">
    <source>
        <dbReference type="ARBA" id="ARBA00022741"/>
    </source>
</evidence>
<feature type="signal peptide" evidence="16">
    <location>
        <begin position="1"/>
        <end position="16"/>
    </location>
</feature>
<evidence type="ECO:0000256" key="2">
    <source>
        <dbReference type="ARBA" id="ARBA00012202"/>
    </source>
</evidence>
<dbReference type="EC" id="4.6.1.2" evidence="2 14"/>
<evidence type="ECO:0000256" key="1">
    <source>
        <dbReference type="ARBA" id="ARBA00004479"/>
    </source>
</evidence>
<dbReference type="GO" id="GO:0004383">
    <property type="term" value="F:guanylate cyclase activity"/>
    <property type="evidence" value="ECO:0007669"/>
    <property type="project" value="UniProtKB-EC"/>
</dbReference>
<dbReference type="SMART" id="SM00044">
    <property type="entry name" value="CYCc"/>
    <property type="match status" value="1"/>
</dbReference>
<evidence type="ECO:0000256" key="7">
    <source>
        <dbReference type="ARBA" id="ARBA00023134"/>
    </source>
</evidence>
<keyword evidence="3 15" id="KW-0812">Transmembrane</keyword>
<keyword evidence="6 15" id="KW-1133">Transmembrane helix</keyword>